<proteinExistence type="predicted"/>
<reference evidence="2 3" key="1">
    <citation type="submission" date="2012-05" db="EMBL/GenBank/DDBJ databases">
        <title>Recombination and specialization in a pathogen metapopulation.</title>
        <authorList>
            <person name="Gardiner A."/>
            <person name="Kemen E."/>
            <person name="Schultz-Larsen T."/>
            <person name="MacLean D."/>
            <person name="Van Oosterhout C."/>
            <person name="Jones J.D.G."/>
        </authorList>
    </citation>
    <scope>NUCLEOTIDE SEQUENCE [LARGE SCALE GENOMIC DNA]</scope>
    <source>
        <strain evidence="2 3">Ac Nc2</strain>
    </source>
</reference>
<protein>
    <submittedName>
        <fullName evidence="2">Uncharacterized protein</fullName>
    </submittedName>
</protein>
<sequence length="133" mass="15253">MDYENRIKFYESKLEYLYTSHGNLCDARTCDESPNVEIEDVDSPSDNMLQRSRELQHEKTALEDGTEEPPSTEEYERKHSAIVEQCETELNNAFRELRALTNSTLKSEDSTAFHTVHSGEQVVAEKRNSSCST</sequence>
<organism evidence="2 3">
    <name type="scientific">Albugo candida</name>
    <dbReference type="NCBI Taxonomy" id="65357"/>
    <lineage>
        <taxon>Eukaryota</taxon>
        <taxon>Sar</taxon>
        <taxon>Stramenopiles</taxon>
        <taxon>Oomycota</taxon>
        <taxon>Peronosporomycetes</taxon>
        <taxon>Albuginales</taxon>
        <taxon>Albuginaceae</taxon>
        <taxon>Albugo</taxon>
    </lineage>
</organism>
<comment type="caution">
    <text evidence="2">The sequence shown here is derived from an EMBL/GenBank/DDBJ whole genome shotgun (WGS) entry which is preliminary data.</text>
</comment>
<evidence type="ECO:0000313" key="2">
    <source>
        <dbReference type="EMBL" id="CCI48193.1"/>
    </source>
</evidence>
<name>A0A024GN28_9STRA</name>
<dbReference type="EMBL" id="CAIX01000208">
    <property type="protein sequence ID" value="CCI48193.1"/>
    <property type="molecule type" value="Genomic_DNA"/>
</dbReference>
<evidence type="ECO:0000256" key="1">
    <source>
        <dbReference type="SAM" id="MobiDB-lite"/>
    </source>
</evidence>
<keyword evidence="3" id="KW-1185">Reference proteome</keyword>
<feature type="compositionally biased region" description="Basic and acidic residues" evidence="1">
    <location>
        <begin position="51"/>
        <end position="62"/>
    </location>
</feature>
<gene>
    <name evidence="2" type="ORF">BN9_092550</name>
</gene>
<feature type="region of interest" description="Disordered" evidence="1">
    <location>
        <begin position="38"/>
        <end position="77"/>
    </location>
</feature>
<evidence type="ECO:0000313" key="3">
    <source>
        <dbReference type="Proteomes" id="UP000053237"/>
    </source>
</evidence>
<dbReference type="AlphaFoldDB" id="A0A024GN28"/>
<dbReference type="Proteomes" id="UP000053237">
    <property type="component" value="Unassembled WGS sequence"/>
</dbReference>
<feature type="compositionally biased region" description="Acidic residues" evidence="1">
    <location>
        <begin position="64"/>
        <end position="73"/>
    </location>
</feature>
<accession>A0A024GN28</accession>
<dbReference type="InParanoid" id="A0A024GN28"/>